<keyword evidence="2" id="KW-0964">Secreted</keyword>
<dbReference type="Pfam" id="PF13403">
    <property type="entry name" value="Hint_2"/>
    <property type="match status" value="1"/>
</dbReference>
<dbReference type="Proteomes" id="UP000244904">
    <property type="component" value="Unassembled WGS sequence"/>
</dbReference>
<comment type="subcellular location">
    <subcellularLocation>
        <location evidence="1">Secreted</location>
    </subcellularLocation>
</comment>
<dbReference type="InterPro" id="IPR036844">
    <property type="entry name" value="Hint_dom_sf"/>
</dbReference>
<dbReference type="GO" id="GO:0005509">
    <property type="term" value="F:calcium ion binding"/>
    <property type="evidence" value="ECO:0007669"/>
    <property type="project" value="InterPro"/>
</dbReference>
<evidence type="ECO:0000259" key="4">
    <source>
        <dbReference type="Pfam" id="PF13403"/>
    </source>
</evidence>
<dbReference type="PANTHER" id="PTHR38340">
    <property type="entry name" value="S-LAYER PROTEIN"/>
    <property type="match status" value="1"/>
</dbReference>
<dbReference type="InterPro" id="IPR011049">
    <property type="entry name" value="Serralysin-like_metalloprot_C"/>
</dbReference>
<sequence length="2535" mass="253136">MATFTVTTSNWNDAAFWSAIDISSGTHTIDFSALPSTYNVNVTTQTGEIAINFGGTWFIIGDSTFGGAPNATMAGTSLLSNVHGWIAGDGGSNIQFGTGNNTVIGGDGNDTIDDINGSNLNGANLLYGGGGGDLIYSGEGSDTIYGGTGNDWMFGEQDADLFVFESDFGTDVADGQNTVAIGTNYDVMDFSAVDDGIDVVMSSNDDGTVTSGANSVSYTDIEEIIGTANSDNFTGTAGNDLVAKGGAEADHFDMGGGNDTYYLGAGDGARDVVYFDDNDGNDTIYDFEGPTDLGGGHWVPGDVLDVSDLLNGVGAKVTVADVSVSADGSGNAVLNFGADGSITLDGVSAASLSTDAALLAIGIPDTGAGVTSGDDGANFIQTGAGDDIIIGYGADDTLRGKLGADTIMGGDGNDTLTGEDGNNNTADGADVISGGAGDDEIAGDRGDDFLYGDDGNDRFEGSDGADWIDGGRGDDYIIGFDVAGLAAAAAGWNSNPPVNADDGSSDTLIGGQGNDMLIGGSEADSLSGGDDQDSLYAGGGNDTLQGGAGNDSLFGQAGNDLLYGGFGNDSVSGGDGDDTIAVSDQFGTDTIDGGSAGQTNGDTLDLSGVTSDLTVDLSNANAETGTFSDGTDTASFTEIETITLGGGRDTVVLADGSGNDTVTGFNLTDSGDGTTEDRLDVTGLTSDGGTTPVTTADVTVAADGNGDAVLTFTGGESITLVGVAPAQVGYSELVAMGIPGATSDLIVDGTANDDVIDAAYVDLRDGDRIDANDGAGGSDADRVMAGLGNDSVVAGAANDTVLGQDGADTIDGGAGNDVIIGGEGNDSLSGGIGDDTIGDSYSTATFAVLPDQLHTGDVLYRGQAYYANDGETGVAVTWDGNVVFFHDTNSDGIPEYDNLFGVAVTGVDRLVIQGGDLVALNAAGGTVINVGTTTAEYLGVQDDGNVVLYTASDVPLAATNTWGTHGASVVQISGDDTINGGEGADYINAGDGNDSIVFQDSFGNDTVVGGAGTDALDFSAVTAPINVVFSGAQTGTATDGTDTVSFSGIEQVILTDGNDTLNGFFNAADSTIYANDGNDSITTGSQSDVVYGGDGNDTILSGLGSDSLYGGAGDDSLDSQLGATGYMDGGSGSDTLVVADDHTSDTFIGGEGGTDIDVLQFGNWGGTSGATVTATGDEAGTISFGTTSGTYSQIEAMTLTAYADTLNLSLDGSGLSIDLGADGDQATLGSGNDTVDGGAGDDTINGGAGDDSLLAGTGGTHDYLEGGLGADTIVGTGSNWAIALYGSSTAGVDIDLSDVLAESGGDAQGDVLTDIDQIDASNFNDTITTTAGTIILGFDGDDSITIAAGGATISGMDGNDTLVGSDAADNLSGGNDNDILAGGGGADTLEGGGGDDTFYITNVFGNDTITGGETGETNGDLLDLSGLTTDAVVTWSGPEAGTVVSGGDTITFSQIEKITDGTGNDTLDASAAGGSVTILATAGGDDLLRGSAAGDSLNASDGTDTVFGNDGNDSIDGGGGNDSLVGGVGNDTIVAGSGADTLVGGTGNDSLTGGDDEDTFVIADDFGTDTIAGGEGISTGTDSDHIDLSALTVGVTIADAGAEAGTVTDGGDTLSFSQIERFTLTNQADTADRTDNTSGETVNLLAGNDTYFGGSGGDTIDAGDDADLINALGGADSVIGGAGNDSLYGGDGDDSLEGGTGADLLNGGANDDSLTGSDGADTLTGGAGNDALLGGGDADTFYLFDGFGNDTITGGETGTDLDIIDLTNLTGPVTVTYSTPESGTIVMGTDTVSFSEIEQILYTDFNDTVAGGASTGALSIATGLGGDSVVASDLADSIDAGDGNDIIDGGDGADTLLGGAGDDTINAGEEAVGANDVIYGWTGNDSIISTETSGNSADQVYGDAGNDYISFQGGNDLLDGGLGADTILGGTGNDTIYGDGGADSLSGGDGADFLSGGDVDGQEPALSVALSASFDDVDNKFTLTTDTGNQLGTIQTEATFDLGSDFTMSFEAFFGANDGGADGINWFMHTNDAYAENGELYTGGPWQVDNAIRIEFDTHYNGPGFEDGVANEVGKDHTQVYGQYDTGGGVVTAATSAAAQVDNLEDAAWHDVSVTWNAATSTLSYSLDSVTLETVVFDVGDANGDGFSAQDLTDVLGGGTDVYFGLMGRTGGASNLQEVRNIQLTAVESGGTNDTLDGGAGNDTLIGADGNDVLTGGTGNDSLVGGDGNDVLTGGADADILEGGAGNDTITAGEDDVVSGGDGDDVVNVSRDDVAGGTLIASGGEGGETAGDTLNIIGPATIDFATAESGTVTWLDGSVLTFSEFETVAYTACFTDGTLIKTARGDIPVEDIRVGDMVLTRDNGFCPVRWSGGRHFTFRDLRQSEHLCPIRIRAGALGPGRPQRDMLLSPQHRVMLSGPTAMLWFGEAEVLIAAKDLVKVPGISQVQPRRGVSYRHIMFDQHEIVESDGIWSESFQPGSQTVGALDDAQRSELFEIFPELEQPEGFGHFPAARMVLRSHQARALANELYGLRKAS</sequence>
<evidence type="ECO:0000256" key="3">
    <source>
        <dbReference type="SAM" id="MobiDB-lite"/>
    </source>
</evidence>
<evidence type="ECO:0000256" key="1">
    <source>
        <dbReference type="ARBA" id="ARBA00004613"/>
    </source>
</evidence>
<dbReference type="InterPro" id="IPR001343">
    <property type="entry name" value="Hemolysn_Ca-bd"/>
</dbReference>
<dbReference type="CDD" id="cd01951">
    <property type="entry name" value="lectin_L-type"/>
    <property type="match status" value="1"/>
</dbReference>
<dbReference type="InterPro" id="IPR028992">
    <property type="entry name" value="Hedgehog/Intein_dom"/>
</dbReference>
<evidence type="ECO:0000313" key="6">
    <source>
        <dbReference type="Proteomes" id="UP000244904"/>
    </source>
</evidence>
<evidence type="ECO:0000256" key="2">
    <source>
        <dbReference type="ARBA" id="ARBA00022525"/>
    </source>
</evidence>
<dbReference type="PROSITE" id="PS00330">
    <property type="entry name" value="HEMOLYSIN_CALCIUM"/>
    <property type="match status" value="19"/>
</dbReference>
<feature type="region of interest" description="Disordered" evidence="3">
    <location>
        <begin position="493"/>
        <end position="542"/>
    </location>
</feature>
<dbReference type="SUPFAM" id="SSF51294">
    <property type="entry name" value="Hedgehog/intein (Hint) domain"/>
    <property type="match status" value="1"/>
</dbReference>
<dbReference type="Gene3D" id="2.150.10.10">
    <property type="entry name" value="Serralysin-like metalloprotease, C-terminal"/>
    <property type="match status" value="12"/>
</dbReference>
<reference evidence="6" key="1">
    <citation type="submission" date="2018-03" db="EMBL/GenBank/DDBJ databases">
        <authorList>
            <person name="Rodrigo-Torres L."/>
            <person name="Arahal R. D."/>
            <person name="Lucena T."/>
        </authorList>
    </citation>
    <scope>NUCLEOTIDE SEQUENCE [LARGE SCALE GENOMIC DNA]</scope>
    <source>
        <strain evidence="6">CECT 8871</strain>
    </source>
</reference>
<dbReference type="Gene3D" id="2.160.20.160">
    <property type="match status" value="1"/>
</dbReference>
<name>A0A2R8AWG4_9RHOB</name>
<dbReference type="PRINTS" id="PR00313">
    <property type="entry name" value="CABNDNGRPT"/>
</dbReference>
<dbReference type="PANTHER" id="PTHR38340:SF1">
    <property type="entry name" value="S-LAYER PROTEIN"/>
    <property type="match status" value="1"/>
</dbReference>
<dbReference type="RefSeq" id="WP_108886257.1">
    <property type="nucleotide sequence ID" value="NZ_OMOJ01000004.1"/>
</dbReference>
<dbReference type="InterPro" id="IPR056573">
    <property type="entry name" value="Lectin_L-type_dom"/>
</dbReference>
<dbReference type="Pfam" id="PF00353">
    <property type="entry name" value="HemolysinCabind"/>
    <property type="match status" value="20"/>
</dbReference>
<feature type="domain" description="Hedgehog/Intein (Hint)" evidence="4">
    <location>
        <begin position="2333"/>
        <end position="2478"/>
    </location>
</feature>
<evidence type="ECO:0000313" key="5">
    <source>
        <dbReference type="EMBL" id="SPF80391.1"/>
    </source>
</evidence>
<proteinExistence type="predicted"/>
<dbReference type="InterPro" id="IPR050557">
    <property type="entry name" value="RTX_toxin/Mannuronan_C5-epim"/>
</dbReference>
<gene>
    <name evidence="5" type="primary">cya_11</name>
    <name evidence="5" type="ORF">PRI8871_02196</name>
</gene>
<feature type="region of interest" description="Disordered" evidence="3">
    <location>
        <begin position="1690"/>
        <end position="1721"/>
    </location>
</feature>
<organism evidence="5 6">
    <name type="scientific">Pseudoprimorskyibacter insulae</name>
    <dbReference type="NCBI Taxonomy" id="1695997"/>
    <lineage>
        <taxon>Bacteria</taxon>
        <taxon>Pseudomonadati</taxon>
        <taxon>Pseudomonadota</taxon>
        <taxon>Alphaproteobacteria</taxon>
        <taxon>Rhodobacterales</taxon>
        <taxon>Paracoccaceae</taxon>
        <taxon>Pseudoprimorskyibacter</taxon>
    </lineage>
</organism>
<dbReference type="Gene3D" id="2.170.16.10">
    <property type="entry name" value="Hedgehog/Intein (Hint) domain"/>
    <property type="match status" value="1"/>
</dbReference>
<dbReference type="GO" id="GO:0005576">
    <property type="term" value="C:extracellular region"/>
    <property type="evidence" value="ECO:0007669"/>
    <property type="project" value="UniProtKB-SubCell"/>
</dbReference>
<dbReference type="SUPFAM" id="SSF51120">
    <property type="entry name" value="beta-Roll"/>
    <property type="match status" value="14"/>
</dbReference>
<keyword evidence="6" id="KW-1185">Reference proteome</keyword>
<dbReference type="OrthoDB" id="6305173at2"/>
<dbReference type="InterPro" id="IPR018511">
    <property type="entry name" value="Hemolysin-typ_Ca-bd_CS"/>
</dbReference>
<protein>
    <submittedName>
        <fullName evidence="5">Bifunctional hemolysin/adenylate cyclase</fullName>
    </submittedName>
</protein>
<dbReference type="EMBL" id="OMOJ01000004">
    <property type="protein sequence ID" value="SPF80391.1"/>
    <property type="molecule type" value="Genomic_DNA"/>
</dbReference>
<accession>A0A2R8AWG4</accession>